<accession>A0A399RL91</accession>
<dbReference type="RefSeq" id="WP_119374527.1">
    <property type="nucleotide sequence ID" value="NZ_QWFX01000005.1"/>
</dbReference>
<dbReference type="EMBL" id="QWFX01000005">
    <property type="protein sequence ID" value="RIJ32446.1"/>
    <property type="molecule type" value="Genomic_DNA"/>
</dbReference>
<reference evidence="7 8" key="1">
    <citation type="submission" date="2018-08" db="EMBL/GenBank/DDBJ databases">
        <title>Henriciella mobilis sp. nov., isolated from seawater.</title>
        <authorList>
            <person name="Cheng H."/>
            <person name="Wu Y.-H."/>
            <person name="Xu X.-W."/>
            <person name="Guo L.-L."/>
        </authorList>
    </citation>
    <scope>NUCLEOTIDE SEQUENCE [LARGE SCALE GENOMIC DNA]</scope>
    <source>
        <strain evidence="7 8">JN25</strain>
    </source>
</reference>
<comment type="similarity">
    <text evidence="1">Belongs to the TfdA dioxygenase family.</text>
</comment>
<dbReference type="GO" id="GO:0046872">
    <property type="term" value="F:metal ion binding"/>
    <property type="evidence" value="ECO:0007669"/>
    <property type="project" value="UniProtKB-KW"/>
</dbReference>
<protein>
    <submittedName>
        <fullName evidence="7">Taurine dioxygenase</fullName>
    </submittedName>
</protein>
<keyword evidence="3 7" id="KW-0223">Dioxygenase</keyword>
<dbReference type="OrthoDB" id="7209371at2"/>
<dbReference type="PANTHER" id="PTHR43779">
    <property type="entry name" value="DIOXYGENASE RV0097-RELATED"/>
    <property type="match status" value="1"/>
</dbReference>
<feature type="domain" description="TauD/TfdA-like" evidence="6">
    <location>
        <begin position="28"/>
        <end position="290"/>
    </location>
</feature>
<sequence>MPDSTSSLPPLDPDHVAIVEASGGKLLPLEPIGAEVHGIDLTSESPPPPDLRRALEQEMARRGFLVFKNPKQLDVDDFLRASCWWGGRQLHSTHGIHPATPGGNPHVFRLSNDRAHGIPGVGPQWHNDGSFIPATFSHSGYHIIRPAEKGGGTYFAHQAGAYDALPDAKKAYWSRLTSVNSNSGVTHPLVHTHPISEQTCIWLHLGMTGAVIEKLPDEDGFRLLDASELTTLCRDYNDILNAGLDNGYAIAFEYEENDCVFIDNLAVAHRAAPEAHLPAEQQGLRIMHRSTVRGIHPLSPGFGLPAFVDIHGANPFSAGVWQGGGIGFRWDEHIPMQN</sequence>
<gene>
    <name evidence="7" type="ORF">D1223_00900</name>
</gene>
<dbReference type="InterPro" id="IPR003819">
    <property type="entry name" value="TauD/TfdA-like"/>
</dbReference>
<dbReference type="SUPFAM" id="SSF51197">
    <property type="entry name" value="Clavaminate synthase-like"/>
    <property type="match status" value="1"/>
</dbReference>
<evidence type="ECO:0000259" key="6">
    <source>
        <dbReference type="Pfam" id="PF02668"/>
    </source>
</evidence>
<dbReference type="Pfam" id="PF02668">
    <property type="entry name" value="TauD"/>
    <property type="match status" value="1"/>
</dbReference>
<dbReference type="Proteomes" id="UP000266385">
    <property type="component" value="Unassembled WGS sequence"/>
</dbReference>
<organism evidence="7 8">
    <name type="scientific">Henriciella mobilis</name>
    <dbReference type="NCBI Taxonomy" id="2305467"/>
    <lineage>
        <taxon>Bacteria</taxon>
        <taxon>Pseudomonadati</taxon>
        <taxon>Pseudomonadota</taxon>
        <taxon>Alphaproteobacteria</taxon>
        <taxon>Hyphomonadales</taxon>
        <taxon>Hyphomonadaceae</taxon>
        <taxon>Henriciella</taxon>
    </lineage>
</organism>
<evidence type="ECO:0000256" key="1">
    <source>
        <dbReference type="ARBA" id="ARBA00005896"/>
    </source>
</evidence>
<keyword evidence="2" id="KW-0479">Metal-binding</keyword>
<comment type="caution">
    <text evidence="7">The sequence shown here is derived from an EMBL/GenBank/DDBJ whole genome shotgun (WGS) entry which is preliminary data.</text>
</comment>
<dbReference type="InterPro" id="IPR042098">
    <property type="entry name" value="TauD-like_sf"/>
</dbReference>
<dbReference type="AlphaFoldDB" id="A0A399RL91"/>
<proteinExistence type="inferred from homology"/>
<evidence type="ECO:0000256" key="3">
    <source>
        <dbReference type="ARBA" id="ARBA00022964"/>
    </source>
</evidence>
<dbReference type="GO" id="GO:0016706">
    <property type="term" value="F:2-oxoglutarate-dependent dioxygenase activity"/>
    <property type="evidence" value="ECO:0007669"/>
    <property type="project" value="UniProtKB-ARBA"/>
</dbReference>
<keyword evidence="5" id="KW-0408">Iron</keyword>
<dbReference type="InterPro" id="IPR051178">
    <property type="entry name" value="TfdA_dioxygenase"/>
</dbReference>
<name>A0A399RL91_9PROT</name>
<dbReference type="Gene3D" id="3.60.130.10">
    <property type="entry name" value="Clavaminate synthase-like"/>
    <property type="match status" value="1"/>
</dbReference>
<evidence type="ECO:0000313" key="7">
    <source>
        <dbReference type="EMBL" id="RIJ32446.1"/>
    </source>
</evidence>
<evidence type="ECO:0000256" key="5">
    <source>
        <dbReference type="ARBA" id="ARBA00023004"/>
    </source>
</evidence>
<evidence type="ECO:0000256" key="2">
    <source>
        <dbReference type="ARBA" id="ARBA00022723"/>
    </source>
</evidence>
<keyword evidence="8" id="KW-1185">Reference proteome</keyword>
<evidence type="ECO:0000313" key="8">
    <source>
        <dbReference type="Proteomes" id="UP000266385"/>
    </source>
</evidence>
<keyword evidence="4" id="KW-0560">Oxidoreductase</keyword>
<evidence type="ECO:0000256" key="4">
    <source>
        <dbReference type="ARBA" id="ARBA00023002"/>
    </source>
</evidence>
<dbReference type="PANTHER" id="PTHR43779:SF3">
    <property type="entry name" value="(3R)-3-[(CARBOXYMETHYL)AMINO]FATTY ACID OXYGENASE_DECARBOXYLASE"/>
    <property type="match status" value="1"/>
</dbReference>